<dbReference type="Pfam" id="PF18404">
    <property type="entry name" value="Glyco_transf_24"/>
    <property type="match status" value="1"/>
</dbReference>
<dbReference type="GO" id="GO:0018279">
    <property type="term" value="P:protein N-linked glycosylation via asparagine"/>
    <property type="evidence" value="ECO:0007669"/>
    <property type="project" value="TreeGrafter"/>
</dbReference>
<accession>A0A1I7WAR3</accession>
<dbReference type="GO" id="GO:0036503">
    <property type="term" value="P:ERAD pathway"/>
    <property type="evidence" value="ECO:0007669"/>
    <property type="project" value="TreeGrafter"/>
</dbReference>
<evidence type="ECO:0000259" key="1">
    <source>
        <dbReference type="Pfam" id="PF18404"/>
    </source>
</evidence>
<dbReference type="Proteomes" id="UP000095283">
    <property type="component" value="Unplaced"/>
</dbReference>
<dbReference type="InterPro" id="IPR009448">
    <property type="entry name" value="UDP-g_GGtrans"/>
</dbReference>
<dbReference type="GO" id="GO:0003980">
    <property type="term" value="F:UDP-glucose:glycoprotein glucosyltransferase activity"/>
    <property type="evidence" value="ECO:0007669"/>
    <property type="project" value="InterPro"/>
</dbReference>
<keyword evidence="2" id="KW-1185">Reference proteome</keyword>
<name>A0A1I7WAR3_HETBA</name>
<proteinExistence type="predicted"/>
<evidence type="ECO:0000313" key="2">
    <source>
        <dbReference type="Proteomes" id="UP000095283"/>
    </source>
</evidence>
<organism evidence="2 3">
    <name type="scientific">Heterorhabditis bacteriophora</name>
    <name type="common">Entomopathogenic nematode worm</name>
    <dbReference type="NCBI Taxonomy" id="37862"/>
    <lineage>
        <taxon>Eukaryota</taxon>
        <taxon>Metazoa</taxon>
        <taxon>Ecdysozoa</taxon>
        <taxon>Nematoda</taxon>
        <taxon>Chromadorea</taxon>
        <taxon>Rhabditida</taxon>
        <taxon>Rhabditina</taxon>
        <taxon>Rhabditomorpha</taxon>
        <taxon>Strongyloidea</taxon>
        <taxon>Heterorhabditidae</taxon>
        <taxon>Heterorhabditis</taxon>
    </lineage>
</organism>
<dbReference type="InterPro" id="IPR040497">
    <property type="entry name" value="Glyco_transf_24"/>
</dbReference>
<dbReference type="GO" id="GO:0051082">
    <property type="term" value="F:unfolded protein binding"/>
    <property type="evidence" value="ECO:0007669"/>
    <property type="project" value="TreeGrafter"/>
</dbReference>
<feature type="domain" description="Glucosyltransferase 24 catalytic" evidence="1">
    <location>
        <begin position="48"/>
        <end position="89"/>
    </location>
</feature>
<dbReference type="PANTHER" id="PTHR11226:SF0">
    <property type="entry name" value="UDP-GLUCOSE:GLYCOPROTEIN GLUCOSYLTRANSFERASE"/>
    <property type="match status" value="1"/>
</dbReference>
<dbReference type="PANTHER" id="PTHR11226">
    <property type="entry name" value="UDP-GLUCOSE GLYCOPROTEIN:GLUCOSYLTRANSFERASE"/>
    <property type="match status" value="1"/>
</dbReference>
<dbReference type="GO" id="GO:0005783">
    <property type="term" value="C:endoplasmic reticulum"/>
    <property type="evidence" value="ECO:0007669"/>
    <property type="project" value="TreeGrafter"/>
</dbReference>
<evidence type="ECO:0000313" key="3">
    <source>
        <dbReference type="WBParaSite" id="Hba_01756"/>
    </source>
</evidence>
<sequence>MKYRGIYIYISLYNYKTDSIDMLLHLNYNLITMEKYRLIITKFPPSAYALYVIDLQKFRQIAAGDRLRGQYQGLSSDPNSLSNLDQRLYFYRMTTRLARLWQPGNPQRRVFMPDFWVIVVEKSTVGRMKLPKNCAGCPCIRFARSINLRSLYSYILRIWSHLGTLAICLLYSKGKIIIQFNPKYNCMTHFGVLFCF</sequence>
<dbReference type="AlphaFoldDB" id="A0A1I7WAR3"/>
<dbReference type="WBParaSite" id="Hba_01756">
    <property type="protein sequence ID" value="Hba_01756"/>
    <property type="gene ID" value="Hba_01756"/>
</dbReference>
<protein>
    <submittedName>
        <fullName evidence="3">Glyco_transf_24 domain-containing protein</fullName>
    </submittedName>
</protein>
<reference evidence="3" key="1">
    <citation type="submission" date="2016-11" db="UniProtKB">
        <authorList>
            <consortium name="WormBaseParasite"/>
        </authorList>
    </citation>
    <scope>IDENTIFICATION</scope>
</reference>